<comment type="caution">
    <text evidence="1">The sequence shown here is derived from an EMBL/GenBank/DDBJ whole genome shotgun (WGS) entry which is preliminary data.</text>
</comment>
<proteinExistence type="predicted"/>
<protein>
    <submittedName>
        <fullName evidence="1">Sce7726 family protein</fullName>
    </submittedName>
</protein>
<gene>
    <name evidence="1" type="ORF">QUG98_04460</name>
</gene>
<dbReference type="EMBL" id="JAUCMM010000002">
    <property type="protein sequence ID" value="MDM7887701.1"/>
    <property type="molecule type" value="Genomic_DNA"/>
</dbReference>
<dbReference type="Proteomes" id="UP001235720">
    <property type="component" value="Unassembled WGS sequence"/>
</dbReference>
<dbReference type="NCBIfam" id="NF033832">
    <property type="entry name" value="sce7726_fam"/>
    <property type="match status" value="1"/>
</dbReference>
<evidence type="ECO:0000313" key="2">
    <source>
        <dbReference type="Proteomes" id="UP001235720"/>
    </source>
</evidence>
<name>A0ABT7TDR5_9MICO</name>
<reference evidence="1 2" key="1">
    <citation type="submission" date="2023-06" db="EMBL/GenBank/DDBJ databases">
        <authorList>
            <person name="Feng G."/>
            <person name="Li J."/>
            <person name="Zhu H."/>
        </authorList>
    </citation>
    <scope>NUCLEOTIDE SEQUENCE [LARGE SCALE GENOMIC DNA]</scope>
    <source>
        <strain evidence="1 2">RHCJP20</strain>
    </source>
</reference>
<organism evidence="1 2">
    <name type="scientific">Curtobacterium subtropicum</name>
    <dbReference type="NCBI Taxonomy" id="3055138"/>
    <lineage>
        <taxon>Bacteria</taxon>
        <taxon>Bacillati</taxon>
        <taxon>Actinomycetota</taxon>
        <taxon>Actinomycetes</taxon>
        <taxon>Micrococcales</taxon>
        <taxon>Microbacteriaceae</taxon>
        <taxon>Curtobacterium</taxon>
    </lineage>
</organism>
<accession>A0ABT7TDR5</accession>
<dbReference type="RefSeq" id="WP_289469416.1">
    <property type="nucleotide sequence ID" value="NZ_JAUCMM010000002.1"/>
</dbReference>
<dbReference type="InterPro" id="IPR047729">
    <property type="entry name" value="Sce7726-like"/>
</dbReference>
<keyword evidence="2" id="KW-1185">Reference proteome</keyword>
<sequence>MTLELDIAGRFVSATDRAAARRRLPATSDVDLRVALLRKLTAPAGAPMVIEEMAIAGEARVDVATIGDHLRGFEIKSERDTLRRLPSQIRVYSRVFDYVTLVVSDRHAEQAKGIIPEWWGVLEARRTRSGVALTRRVRPRKNRHVDPWYLTSLLWRDEALRVLTDRGLDRGMRSKNGLQLREALVESVPTSALRAAVRESLRLRRDWRPATP</sequence>
<evidence type="ECO:0000313" key="1">
    <source>
        <dbReference type="EMBL" id="MDM7887701.1"/>
    </source>
</evidence>